<gene>
    <name evidence="2" type="ORF">QO010_003473</name>
</gene>
<dbReference type="Gene3D" id="3.30.310.50">
    <property type="entry name" value="Alpha-D-phosphohexomutase, C-terminal domain"/>
    <property type="match status" value="1"/>
</dbReference>
<name>A0ABU0IUK0_9CAUL</name>
<evidence type="ECO:0000256" key="1">
    <source>
        <dbReference type="SAM" id="MobiDB-lite"/>
    </source>
</evidence>
<dbReference type="InterPro" id="IPR014543">
    <property type="entry name" value="UCP028291"/>
</dbReference>
<comment type="caution">
    <text evidence="2">The sequence shown here is derived from an EMBL/GenBank/DDBJ whole genome shotgun (WGS) entry which is preliminary data.</text>
</comment>
<keyword evidence="3" id="KW-1185">Reference proteome</keyword>
<organism evidence="2 3">
    <name type="scientific">Caulobacter ginsengisoli</name>
    <dbReference type="NCBI Taxonomy" id="400775"/>
    <lineage>
        <taxon>Bacteria</taxon>
        <taxon>Pseudomonadati</taxon>
        <taxon>Pseudomonadota</taxon>
        <taxon>Alphaproteobacteria</taxon>
        <taxon>Caulobacterales</taxon>
        <taxon>Caulobacteraceae</taxon>
        <taxon>Caulobacter</taxon>
    </lineage>
</organism>
<feature type="region of interest" description="Disordered" evidence="1">
    <location>
        <begin position="101"/>
        <end position="125"/>
    </location>
</feature>
<evidence type="ECO:0000313" key="2">
    <source>
        <dbReference type="EMBL" id="MDQ0465684.1"/>
    </source>
</evidence>
<dbReference type="Pfam" id="PF09981">
    <property type="entry name" value="DUF2218"/>
    <property type="match status" value="1"/>
</dbReference>
<reference evidence="2 3" key="1">
    <citation type="submission" date="2023-07" db="EMBL/GenBank/DDBJ databases">
        <title>Genomic Encyclopedia of Type Strains, Phase IV (KMG-IV): sequencing the most valuable type-strain genomes for metagenomic binning, comparative biology and taxonomic classification.</title>
        <authorList>
            <person name="Goeker M."/>
        </authorList>
    </citation>
    <scope>NUCLEOTIDE SEQUENCE [LARGE SCALE GENOMIC DNA]</scope>
    <source>
        <strain evidence="2 3">DSM 18695</strain>
    </source>
</reference>
<accession>A0ABU0IUK0</accession>
<feature type="compositionally biased region" description="Basic and acidic residues" evidence="1">
    <location>
        <begin position="113"/>
        <end position="125"/>
    </location>
</feature>
<protein>
    <recommendedName>
        <fullName evidence="4">2,4-dihydroxyhept-2-ene-1,7-dioic acid aldolase</fullName>
    </recommendedName>
</protein>
<proteinExistence type="predicted"/>
<dbReference type="RefSeq" id="WP_307351207.1">
    <property type="nucleotide sequence ID" value="NZ_JAUSVS010000007.1"/>
</dbReference>
<dbReference type="Proteomes" id="UP001228905">
    <property type="component" value="Unassembled WGS sequence"/>
</dbReference>
<evidence type="ECO:0000313" key="3">
    <source>
        <dbReference type="Proteomes" id="UP001228905"/>
    </source>
</evidence>
<evidence type="ECO:0008006" key="4">
    <source>
        <dbReference type="Google" id="ProtNLM"/>
    </source>
</evidence>
<dbReference type="EMBL" id="JAUSVS010000007">
    <property type="protein sequence ID" value="MDQ0465684.1"/>
    <property type="molecule type" value="Genomic_DNA"/>
</dbReference>
<sequence length="125" mass="13759">MESHASLKTASAARYLSQLCKHWGHCFPVNFDAAEGRIDLPSGPCLLWADAGELRITIRAAEAPVLARMEDVVAEHLARFAFREGEVKLAWTRAWPAGSIDLDRRRNSSPLRGEVDSERASAKSG</sequence>